<protein>
    <submittedName>
        <fullName evidence="2">Uncharacterized protein</fullName>
    </submittedName>
</protein>
<feature type="region of interest" description="Disordered" evidence="1">
    <location>
        <begin position="1"/>
        <end position="120"/>
    </location>
</feature>
<feature type="compositionally biased region" description="Pro residues" evidence="1">
    <location>
        <begin position="66"/>
        <end position="78"/>
    </location>
</feature>
<name>A0A919PC01_9CELL</name>
<evidence type="ECO:0000256" key="1">
    <source>
        <dbReference type="SAM" id="MobiDB-lite"/>
    </source>
</evidence>
<comment type="caution">
    <text evidence="2">The sequence shown here is derived from an EMBL/GenBank/DDBJ whole genome shotgun (WGS) entry which is preliminary data.</text>
</comment>
<sequence>MSTAVDVRLVPAPPPLPPPAVADGGPVAPPAAAASVGPAAAIAGPAAAPVAPEGPPGTLVARAPAAPAPPAPPAPPREVTPRVVGTARTRSTPVPPARAAGTRGREQPTRAARGVPVGAGGGAPGLDPRQASCMVALAAVEVLDGSRPLAQLARWLTPEVYDALARRAALTAPAGRVLDAAASTRDLATDQGSAPAGVARRPFVRRVRVHRVDDATLEATVVVAHADRVRAVALRLTRSTGRWRAAALVVG</sequence>
<dbReference type="EMBL" id="BONO01000009">
    <property type="protein sequence ID" value="GIG36139.1"/>
    <property type="molecule type" value="Genomic_DNA"/>
</dbReference>
<keyword evidence="3" id="KW-1185">Reference proteome</keyword>
<evidence type="ECO:0000313" key="3">
    <source>
        <dbReference type="Proteomes" id="UP000642125"/>
    </source>
</evidence>
<organism evidence="2 3">
    <name type="scientific">Cellulomonas pakistanensis</name>
    <dbReference type="NCBI Taxonomy" id="992287"/>
    <lineage>
        <taxon>Bacteria</taxon>
        <taxon>Bacillati</taxon>
        <taxon>Actinomycetota</taxon>
        <taxon>Actinomycetes</taxon>
        <taxon>Micrococcales</taxon>
        <taxon>Cellulomonadaceae</taxon>
        <taxon>Cellulomonas</taxon>
    </lineage>
</organism>
<dbReference type="AlphaFoldDB" id="A0A919PC01"/>
<feature type="compositionally biased region" description="Low complexity" evidence="1">
    <location>
        <begin position="21"/>
        <end position="51"/>
    </location>
</feature>
<feature type="compositionally biased region" description="Pro residues" evidence="1">
    <location>
        <begin position="11"/>
        <end position="20"/>
    </location>
</feature>
<dbReference type="RefSeq" id="WP_203668161.1">
    <property type="nucleotide sequence ID" value="NZ_BONO01000009.1"/>
</dbReference>
<reference evidence="2" key="1">
    <citation type="submission" date="2021-01" db="EMBL/GenBank/DDBJ databases">
        <title>Whole genome shotgun sequence of Cellulomonas pakistanensis NBRC 110800.</title>
        <authorList>
            <person name="Komaki H."/>
            <person name="Tamura T."/>
        </authorList>
    </citation>
    <scope>NUCLEOTIDE SEQUENCE</scope>
    <source>
        <strain evidence="2">NBRC 110800</strain>
    </source>
</reference>
<proteinExistence type="predicted"/>
<dbReference type="Proteomes" id="UP000642125">
    <property type="component" value="Unassembled WGS sequence"/>
</dbReference>
<dbReference type="InterPro" id="IPR045596">
    <property type="entry name" value="DUF6459"/>
</dbReference>
<gene>
    <name evidence="2" type="ORF">Cpa01nite_15200</name>
</gene>
<accession>A0A919PC01</accession>
<evidence type="ECO:0000313" key="2">
    <source>
        <dbReference type="EMBL" id="GIG36139.1"/>
    </source>
</evidence>
<dbReference type="Pfam" id="PF20060">
    <property type="entry name" value="DUF6459"/>
    <property type="match status" value="1"/>
</dbReference>